<feature type="transmembrane region" description="Helical" evidence="10">
    <location>
        <begin position="706"/>
        <end position="726"/>
    </location>
</feature>
<evidence type="ECO:0000256" key="2">
    <source>
        <dbReference type="ARBA" id="ARBA00022448"/>
    </source>
</evidence>
<dbReference type="PANTHER" id="PTHR45720">
    <property type="entry name" value="CHLORIDE CHANNEL PROTEIN 2"/>
    <property type="match status" value="1"/>
</dbReference>
<reference evidence="13 14" key="1">
    <citation type="submission" date="2020-04" db="EMBL/GenBank/DDBJ databases">
        <authorList>
            <person name="Laetsch R D."/>
            <person name="Stevens L."/>
            <person name="Kumar S."/>
            <person name="Blaxter L. M."/>
        </authorList>
    </citation>
    <scope>NUCLEOTIDE SEQUENCE [LARGE SCALE GENOMIC DNA]</scope>
</reference>
<dbReference type="FunFam" id="3.10.580.10:FF:000048">
    <property type="entry name" value="Chloride channel 2c"/>
    <property type="match status" value="1"/>
</dbReference>
<proteinExistence type="inferred from homology"/>
<evidence type="ECO:0000256" key="4">
    <source>
        <dbReference type="ARBA" id="ARBA00022737"/>
    </source>
</evidence>
<dbReference type="GO" id="GO:0005886">
    <property type="term" value="C:plasma membrane"/>
    <property type="evidence" value="ECO:0007669"/>
    <property type="project" value="TreeGrafter"/>
</dbReference>
<evidence type="ECO:0000256" key="3">
    <source>
        <dbReference type="ARBA" id="ARBA00022692"/>
    </source>
</evidence>
<sequence>MPDLLATLPPFALGYRTEKYLERYNLTVCQISGNFEELSSAITCFLLNPVKYARNNLTISKDLIGDGLCGRNPPFTLNKHEEWTKVLKTPTRKVALVQEPLERFARLFIEHCETNSRCFDCKNDISCVLRKLYKAHQPLAEGLAGNVRTFLTAEFSPQSWNCHFNYNFVNIETIKISGNTTEKSNFVRKFNKILREQGASENVTNTIAAEVTNAITNTSGEATLYFQSEGWFFYDSKLLKSRDISMQPPRKEYDYERSFHLGGTYRTVRGPSTIDSMGFDTKKFSDGLEIPLTYPVKNKPLIIKEKLLAKCKRFYMNVIRDWIFLALLGFIMAALSFSMDFAILWLQNGQMLLYELVQPIHVLLAIIVWVGYVVGLTVSSALFAHFIAPQAIGSGIPEMKTILRGVILKEYLSIRTLISKMAGLTMSLGSGLPMGKEGPFVHVASVVAAQLSRLVHGSSTGIFENETRSAEMLAAGCAVGVACTFSAPIGGVLFSIEVTSVYFAVRNYWRGFFAATCSATLFRILRMFSVSDSVTVEAHFQTTFPPQNAFMPQELPVFALIGLICGLLGSAFVYIHRKLVLFLRRNSVAKAIFSKNWIIYPICVATFVSSLTFPMGLGRFMGGQERFTHTIHEFLINCTWTAEPGNIAACPTPSENVSFGSSNQFDIHHWKGDNMNYSIFVTLSVFQVVYFFFTILASTLPVPSGIFMPVFVLGASFGRLVGEAMFQWFPNGFIAEEQYFVRPGIYAVVGAAAFCGAVTHTVSVAVIVFELTGQLCSLLPVMIAVLIANAIASYLQPSMYDSIIRIKNLPYLPDIPHTSSFYHQMLIDQFMITPVVFISKDFTLGDVKKVLESNSRIRAFPLVESIESLALIGSVSRSQIQRLVDAKIGTKARFAEATRRVKERIEKEEEERKKKEEEKSMAEEGSPVPNIDRNRRPSRFLIVPVSQNGSESKRNSIVEGLKPSDARKILSDEQKQALFDASARNNAGKTLQAVASSHDLESHHTFSNIFRSITQFSFAKQSDAKKTRTEFELYGEERFEWERKVLAEPVDLSDVAIDSTPFQLSEYTSLFKVHSLFSLLGLNRAYVTKKGQLIGVVGLKELRAAMEYLQSGNIPTPGYSIFDDHPFQPPVVTITHESIKRHSVKRNEGFIGDSGEADATEDYIQPPIEIIRSGALTPNRTMEIIDIDGPRFKLGTQSTTAGSSTTTINELEEPRNFITINPLFPMAMERDMRLKAFMEEYARIVQLFDDIVEMKESMMRLEKYLIMMVFQVLIALVAGGLLLCFRFFQGQRHRGEYELEHRFERGTTPRGSKAKMVPVGERASGPATRGLIGEYCWDTLLIVCQQGLAEKACEMVPTTKCSKSCDGGWQLMKYECKRGIAFCTCPTYTIYYQCNNRPCLTADSSIYDVFYDQEEKDEEYYEDPSESKNENDNQIVVVRRRMK</sequence>
<keyword evidence="4" id="KW-0677">Repeat</keyword>
<keyword evidence="14" id="KW-1185">Reference proteome</keyword>
<dbReference type="CDD" id="cd03683">
    <property type="entry name" value="ClC_1_like"/>
    <property type="match status" value="1"/>
</dbReference>
<feature type="transmembrane region" description="Helical" evidence="10">
    <location>
        <begin position="366"/>
        <end position="388"/>
    </location>
</feature>
<dbReference type="SUPFAM" id="SSF54631">
    <property type="entry name" value="CBS-domain pair"/>
    <property type="match status" value="1"/>
</dbReference>
<evidence type="ECO:0000313" key="14">
    <source>
        <dbReference type="Proteomes" id="UP000494206"/>
    </source>
</evidence>
<keyword evidence="2 10" id="KW-0813">Transport</keyword>
<dbReference type="Proteomes" id="UP000494206">
    <property type="component" value="Unassembled WGS sequence"/>
</dbReference>
<evidence type="ECO:0000256" key="11">
    <source>
        <dbReference type="SAM" id="MobiDB-lite"/>
    </source>
</evidence>
<keyword evidence="8 10" id="KW-0868">Chloride</keyword>
<evidence type="ECO:0000259" key="12">
    <source>
        <dbReference type="PROSITE" id="PS51371"/>
    </source>
</evidence>
<feature type="transmembrane region" description="Helical" evidence="10">
    <location>
        <begin position="1264"/>
        <end position="1288"/>
    </location>
</feature>
<keyword evidence="9" id="KW-0129">CBS domain</keyword>
<dbReference type="InterPro" id="IPR000644">
    <property type="entry name" value="CBS_dom"/>
</dbReference>
<evidence type="ECO:0000256" key="10">
    <source>
        <dbReference type="RuleBase" id="RU361221"/>
    </source>
</evidence>
<feature type="transmembrane region" description="Helical" evidence="10">
    <location>
        <begin position="473"/>
        <end position="496"/>
    </location>
</feature>
<feature type="domain" description="CBS" evidence="12">
    <location>
        <begin position="831"/>
        <end position="890"/>
    </location>
</feature>
<evidence type="ECO:0000256" key="1">
    <source>
        <dbReference type="ARBA" id="ARBA00004141"/>
    </source>
</evidence>
<dbReference type="Pfam" id="PF03567">
    <property type="entry name" value="Sulfotransfer_2"/>
    <property type="match status" value="1"/>
</dbReference>
<keyword evidence="3 10" id="KW-0812">Transmembrane</keyword>
<dbReference type="InterPro" id="IPR005331">
    <property type="entry name" value="Sulfotransferase"/>
</dbReference>
<comment type="subcellular location">
    <subcellularLocation>
        <location evidence="1 10">Membrane</location>
        <topology evidence="1 10">Multi-pass membrane protein</topology>
    </subcellularLocation>
</comment>
<dbReference type="Pfam" id="PF00654">
    <property type="entry name" value="Voltage_CLC"/>
    <property type="match status" value="1"/>
</dbReference>
<keyword evidence="6 10" id="KW-0406">Ion transport</keyword>
<dbReference type="SUPFAM" id="SSF81340">
    <property type="entry name" value="Clc chloride channel"/>
    <property type="match status" value="1"/>
</dbReference>
<keyword evidence="5 10" id="KW-1133">Transmembrane helix</keyword>
<feature type="compositionally biased region" description="Basic and acidic residues" evidence="11">
    <location>
        <begin position="904"/>
        <end position="922"/>
    </location>
</feature>
<dbReference type="GO" id="GO:0008146">
    <property type="term" value="F:sulfotransferase activity"/>
    <property type="evidence" value="ECO:0007669"/>
    <property type="project" value="InterPro"/>
</dbReference>
<evidence type="ECO:0000256" key="7">
    <source>
        <dbReference type="ARBA" id="ARBA00023136"/>
    </source>
</evidence>
<protein>
    <recommendedName>
        <fullName evidence="10">Chloride channel protein</fullName>
    </recommendedName>
</protein>
<dbReference type="InterPro" id="IPR014743">
    <property type="entry name" value="Cl-channel_core"/>
</dbReference>
<dbReference type="PROSITE" id="PS51371">
    <property type="entry name" value="CBS"/>
    <property type="match status" value="1"/>
</dbReference>
<accession>A0A8S1FG30</accession>
<dbReference type="PRINTS" id="PR00762">
    <property type="entry name" value="CLCHANNEL"/>
</dbReference>
<dbReference type="PANTHER" id="PTHR45720:SF10">
    <property type="entry name" value="CHLORIDE CHANNEL PROTEIN 2"/>
    <property type="match status" value="1"/>
</dbReference>
<evidence type="ECO:0000256" key="5">
    <source>
        <dbReference type="ARBA" id="ARBA00022989"/>
    </source>
</evidence>
<dbReference type="InterPro" id="IPR046342">
    <property type="entry name" value="CBS_dom_sf"/>
</dbReference>
<evidence type="ECO:0000256" key="6">
    <source>
        <dbReference type="ARBA" id="ARBA00023065"/>
    </source>
</evidence>
<feature type="transmembrane region" description="Helical" evidence="10">
    <location>
        <begin position="775"/>
        <end position="795"/>
    </location>
</feature>
<comment type="similarity">
    <text evidence="10">Belongs to the chloride channel (TC 2.A.49) family.</text>
</comment>
<dbReference type="Gene3D" id="3.10.580.10">
    <property type="entry name" value="CBS-domain"/>
    <property type="match status" value="2"/>
</dbReference>
<feature type="region of interest" description="Disordered" evidence="11">
    <location>
        <begin position="904"/>
        <end position="937"/>
    </location>
</feature>
<gene>
    <name evidence="13" type="ORF">CBOVIS_LOCUS12567</name>
</gene>
<organism evidence="13 14">
    <name type="scientific">Caenorhabditis bovis</name>
    <dbReference type="NCBI Taxonomy" id="2654633"/>
    <lineage>
        <taxon>Eukaryota</taxon>
        <taxon>Metazoa</taxon>
        <taxon>Ecdysozoa</taxon>
        <taxon>Nematoda</taxon>
        <taxon>Chromadorea</taxon>
        <taxon>Rhabditida</taxon>
        <taxon>Rhabditina</taxon>
        <taxon>Rhabditomorpha</taxon>
        <taxon>Rhabditoidea</taxon>
        <taxon>Rhabditidae</taxon>
        <taxon>Peloderinae</taxon>
        <taxon>Caenorhabditis</taxon>
    </lineage>
</organism>
<name>A0A8S1FG30_9PELO</name>
<feature type="transmembrane region" description="Helical" evidence="10">
    <location>
        <begin position="677"/>
        <end position="700"/>
    </location>
</feature>
<keyword evidence="7 10" id="KW-0472">Membrane</keyword>
<dbReference type="EMBL" id="CADEPM010000012">
    <property type="protein sequence ID" value="CAB3411144.1"/>
    <property type="molecule type" value="Genomic_DNA"/>
</dbReference>
<dbReference type="GO" id="GO:0005247">
    <property type="term" value="F:voltage-gated chloride channel activity"/>
    <property type="evidence" value="ECO:0007669"/>
    <property type="project" value="TreeGrafter"/>
</dbReference>
<evidence type="ECO:0000256" key="8">
    <source>
        <dbReference type="ARBA" id="ARBA00023214"/>
    </source>
</evidence>
<dbReference type="InterPro" id="IPR001807">
    <property type="entry name" value="ClC"/>
</dbReference>
<feature type="transmembrane region" description="Helical" evidence="10">
    <location>
        <begin position="322"/>
        <end position="346"/>
    </location>
</feature>
<evidence type="ECO:0000256" key="9">
    <source>
        <dbReference type="PROSITE-ProRule" id="PRU00703"/>
    </source>
</evidence>
<comment type="caution">
    <text evidence="13">The sequence shown here is derived from an EMBL/GenBank/DDBJ whole genome shotgun (WGS) entry which is preliminary data.</text>
</comment>
<dbReference type="FunFam" id="1.10.3080.10:FF:000022">
    <property type="entry name" value="Chloride channel protein"/>
    <property type="match status" value="1"/>
</dbReference>
<dbReference type="Pfam" id="PF00571">
    <property type="entry name" value="CBS"/>
    <property type="match status" value="1"/>
</dbReference>
<feature type="transmembrane region" description="Helical" evidence="10">
    <location>
        <begin position="746"/>
        <end position="769"/>
    </location>
</feature>
<dbReference type="Gene3D" id="1.10.3080.10">
    <property type="entry name" value="Clc chloride channel"/>
    <property type="match status" value="1"/>
</dbReference>
<feature type="transmembrane region" description="Helical" evidence="10">
    <location>
        <begin position="557"/>
        <end position="577"/>
    </location>
</feature>
<feature type="transmembrane region" description="Helical" evidence="10">
    <location>
        <begin position="597"/>
        <end position="617"/>
    </location>
</feature>
<evidence type="ECO:0000313" key="13">
    <source>
        <dbReference type="EMBL" id="CAB3411144.1"/>
    </source>
</evidence>
<dbReference type="OrthoDB" id="4564at2759"/>
<feature type="transmembrane region" description="Helical" evidence="10">
    <location>
        <begin position="508"/>
        <end position="525"/>
    </location>
</feature>
<dbReference type="InterPro" id="IPR050970">
    <property type="entry name" value="Cl_channel_volt-gated"/>
</dbReference>